<keyword evidence="2 4" id="KW-0808">Transferase</keyword>
<evidence type="ECO:0000256" key="2">
    <source>
        <dbReference type="ARBA" id="ARBA00022679"/>
    </source>
</evidence>
<dbReference type="GO" id="GO:0005737">
    <property type="term" value="C:cytoplasm"/>
    <property type="evidence" value="ECO:0007669"/>
    <property type="project" value="UniProtKB-SubCell"/>
</dbReference>
<evidence type="ECO:0000256" key="3">
    <source>
        <dbReference type="ARBA" id="ARBA00023315"/>
    </source>
</evidence>
<accession>A0A840I2P1</accession>
<dbReference type="InterPro" id="IPR030700">
    <property type="entry name" value="N-end_Aminoacyl_Trfase"/>
</dbReference>
<evidence type="ECO:0000259" key="5">
    <source>
        <dbReference type="Pfam" id="PF04376"/>
    </source>
</evidence>
<keyword evidence="1 4" id="KW-0963">Cytoplasm</keyword>
<dbReference type="EC" id="2.3.2.29" evidence="4"/>
<feature type="domain" description="N-end aminoacyl transferase N-terminal" evidence="5">
    <location>
        <begin position="23"/>
        <end position="85"/>
    </location>
</feature>
<proteinExistence type="inferred from homology"/>
<reference evidence="7 8" key="1">
    <citation type="submission" date="2020-08" db="EMBL/GenBank/DDBJ databases">
        <title>Genomic Encyclopedia of Type Strains, Phase IV (KMG-IV): sequencing the most valuable type-strain genomes for metagenomic binning, comparative biology and taxonomic classification.</title>
        <authorList>
            <person name="Goeker M."/>
        </authorList>
    </citation>
    <scope>NUCLEOTIDE SEQUENCE [LARGE SCALE GENOMIC DNA]</scope>
    <source>
        <strain evidence="7 8">DSM 102850</strain>
    </source>
</reference>
<evidence type="ECO:0000313" key="7">
    <source>
        <dbReference type="EMBL" id="MBB4658605.1"/>
    </source>
</evidence>
<name>A0A840I2P1_9PROT</name>
<comment type="subcellular location">
    <subcellularLocation>
        <location evidence="4">Cytoplasm</location>
    </subcellularLocation>
</comment>
<dbReference type="Proteomes" id="UP000563524">
    <property type="component" value="Unassembled WGS sequence"/>
</dbReference>
<gene>
    <name evidence="4" type="primary">bpt</name>
    <name evidence="7" type="ORF">GGQ59_001105</name>
</gene>
<dbReference type="InterPro" id="IPR017138">
    <property type="entry name" value="Asp_Glu_LeuTrfase"/>
</dbReference>
<comment type="caution">
    <text evidence="7">The sequence shown here is derived from an EMBL/GenBank/DDBJ whole genome shotgun (WGS) entry which is preliminary data.</text>
</comment>
<dbReference type="InterPro" id="IPR007472">
    <property type="entry name" value="N-end_Aminoacyl_Trfase_C"/>
</dbReference>
<dbReference type="HAMAP" id="MF_00689">
    <property type="entry name" value="Bpt"/>
    <property type="match status" value="1"/>
</dbReference>
<dbReference type="PANTHER" id="PTHR21367:SF1">
    <property type="entry name" value="ARGINYL-TRNA--PROTEIN TRANSFERASE 1"/>
    <property type="match status" value="1"/>
</dbReference>
<dbReference type="RefSeq" id="WP_183816577.1">
    <property type="nucleotide sequence ID" value="NZ_JACHOB010000001.1"/>
</dbReference>
<dbReference type="NCBIfam" id="NF002343">
    <property type="entry name" value="PRK01305.1-4"/>
    <property type="match status" value="1"/>
</dbReference>
<comment type="function">
    <text evidence="4">Functions in the N-end rule pathway of protein degradation where it conjugates Leu from its aminoacyl-tRNA to the N-termini of proteins containing an N-terminal aspartate or glutamate.</text>
</comment>
<evidence type="ECO:0000259" key="6">
    <source>
        <dbReference type="Pfam" id="PF04377"/>
    </source>
</evidence>
<organism evidence="7 8">
    <name type="scientific">Parvularcula dongshanensis</name>
    <dbReference type="NCBI Taxonomy" id="1173995"/>
    <lineage>
        <taxon>Bacteria</taxon>
        <taxon>Pseudomonadati</taxon>
        <taxon>Pseudomonadota</taxon>
        <taxon>Alphaproteobacteria</taxon>
        <taxon>Parvularculales</taxon>
        <taxon>Parvularculaceae</taxon>
        <taxon>Parvularcula</taxon>
    </lineage>
</organism>
<sequence>MTNAFPPHGSSTSREFYLTAPAACPYLPGQQERKVFTFLGGEGATALNGTLSQRGFRRSQNIAYLPACERCSACKPVRIRAAEFDERPWRRVLKRNRDLTRRTKPAKITTEQFSVLRGYLDARHAGGGMAGMTVLDYAQMVEQTPVATELHEYRDPHGQLVACALTDRLEDGFSMVYSFFEPDEAARSLGTYMIAEHVLQAQADGLPYVYLGYWVEGSEKMGYKRRFSPLEVLTRRGWAAIE</sequence>
<dbReference type="AlphaFoldDB" id="A0A840I2P1"/>
<dbReference type="GO" id="GO:0071596">
    <property type="term" value="P:ubiquitin-dependent protein catabolic process via the N-end rule pathway"/>
    <property type="evidence" value="ECO:0007669"/>
    <property type="project" value="InterPro"/>
</dbReference>
<dbReference type="GO" id="GO:0008914">
    <property type="term" value="F:leucyl-tRNA--protein transferase activity"/>
    <property type="evidence" value="ECO:0007669"/>
    <property type="project" value="UniProtKB-UniRule"/>
</dbReference>
<evidence type="ECO:0000256" key="1">
    <source>
        <dbReference type="ARBA" id="ARBA00022490"/>
    </source>
</evidence>
<dbReference type="InterPro" id="IPR016181">
    <property type="entry name" value="Acyl_CoA_acyltransferase"/>
</dbReference>
<evidence type="ECO:0000313" key="8">
    <source>
        <dbReference type="Proteomes" id="UP000563524"/>
    </source>
</evidence>
<dbReference type="Pfam" id="PF04377">
    <property type="entry name" value="ATE_C"/>
    <property type="match status" value="1"/>
</dbReference>
<dbReference type="GO" id="GO:0004057">
    <property type="term" value="F:arginyl-tRNA--protein transferase activity"/>
    <property type="evidence" value="ECO:0007669"/>
    <property type="project" value="InterPro"/>
</dbReference>
<dbReference type="EMBL" id="JACHOB010000001">
    <property type="protein sequence ID" value="MBB4658605.1"/>
    <property type="molecule type" value="Genomic_DNA"/>
</dbReference>
<dbReference type="Pfam" id="PF04376">
    <property type="entry name" value="ATE_N"/>
    <property type="match status" value="1"/>
</dbReference>
<comment type="catalytic activity">
    <reaction evidence="4">
        <text>N-terminal L-aspartyl-[protein] + L-leucyl-tRNA(Leu) = N-terminal L-leucyl-L-aspartyl-[protein] + tRNA(Leu) + H(+)</text>
        <dbReference type="Rhea" id="RHEA:50420"/>
        <dbReference type="Rhea" id="RHEA-COMP:9613"/>
        <dbReference type="Rhea" id="RHEA-COMP:9622"/>
        <dbReference type="Rhea" id="RHEA-COMP:12669"/>
        <dbReference type="Rhea" id="RHEA-COMP:12674"/>
        <dbReference type="ChEBI" id="CHEBI:15378"/>
        <dbReference type="ChEBI" id="CHEBI:64720"/>
        <dbReference type="ChEBI" id="CHEBI:78442"/>
        <dbReference type="ChEBI" id="CHEBI:78494"/>
        <dbReference type="ChEBI" id="CHEBI:133042"/>
        <dbReference type="EC" id="2.3.2.29"/>
    </reaction>
</comment>
<comment type="similarity">
    <text evidence="4">Belongs to the R-transferase family. Bpt subfamily.</text>
</comment>
<dbReference type="InterPro" id="IPR007471">
    <property type="entry name" value="N-end_Aminoacyl_Trfase_N"/>
</dbReference>
<dbReference type="PIRSF" id="PIRSF037208">
    <property type="entry name" value="ATE_pro_prd"/>
    <property type="match status" value="1"/>
</dbReference>
<evidence type="ECO:0000256" key="4">
    <source>
        <dbReference type="HAMAP-Rule" id="MF_00689"/>
    </source>
</evidence>
<dbReference type="NCBIfam" id="NF002342">
    <property type="entry name" value="PRK01305.1-3"/>
    <property type="match status" value="1"/>
</dbReference>
<dbReference type="SUPFAM" id="SSF55729">
    <property type="entry name" value="Acyl-CoA N-acyltransferases (Nat)"/>
    <property type="match status" value="1"/>
</dbReference>
<feature type="domain" description="N-end rule aminoacyl transferase C-terminal" evidence="6">
    <location>
        <begin position="111"/>
        <end position="233"/>
    </location>
</feature>
<keyword evidence="8" id="KW-1185">Reference proteome</keyword>
<protein>
    <recommendedName>
        <fullName evidence="4">Aspartate/glutamate leucyltransferase</fullName>
        <ecNumber evidence="4">2.3.2.29</ecNumber>
    </recommendedName>
</protein>
<comment type="catalytic activity">
    <reaction evidence="4">
        <text>N-terminal L-glutamyl-[protein] + L-leucyl-tRNA(Leu) = N-terminal L-leucyl-L-glutamyl-[protein] + tRNA(Leu) + H(+)</text>
        <dbReference type="Rhea" id="RHEA:50412"/>
        <dbReference type="Rhea" id="RHEA-COMP:9613"/>
        <dbReference type="Rhea" id="RHEA-COMP:9622"/>
        <dbReference type="Rhea" id="RHEA-COMP:12664"/>
        <dbReference type="Rhea" id="RHEA-COMP:12668"/>
        <dbReference type="ChEBI" id="CHEBI:15378"/>
        <dbReference type="ChEBI" id="CHEBI:64721"/>
        <dbReference type="ChEBI" id="CHEBI:78442"/>
        <dbReference type="ChEBI" id="CHEBI:78494"/>
        <dbReference type="ChEBI" id="CHEBI:133041"/>
        <dbReference type="EC" id="2.3.2.29"/>
    </reaction>
</comment>
<dbReference type="PANTHER" id="PTHR21367">
    <property type="entry name" value="ARGININE-TRNA-PROTEIN TRANSFERASE 1"/>
    <property type="match status" value="1"/>
</dbReference>
<keyword evidence="3 4" id="KW-0012">Acyltransferase</keyword>